<evidence type="ECO:0000313" key="6">
    <source>
        <dbReference type="EMBL" id="PYG85801.1"/>
    </source>
</evidence>
<proteinExistence type="predicted"/>
<evidence type="ECO:0000256" key="1">
    <source>
        <dbReference type="ARBA" id="ARBA00022491"/>
    </source>
</evidence>
<accession>A0A318XIP6</accession>
<evidence type="ECO:0000256" key="2">
    <source>
        <dbReference type="ARBA" id="ARBA00023015"/>
    </source>
</evidence>
<feature type="domain" description="HTH lacI-type" evidence="5">
    <location>
        <begin position="3"/>
        <end position="54"/>
    </location>
</feature>
<dbReference type="CDD" id="cd06267">
    <property type="entry name" value="PBP1_LacI_sugar_binding-like"/>
    <property type="match status" value="1"/>
</dbReference>
<keyword evidence="4" id="KW-0804">Transcription</keyword>
<dbReference type="AlphaFoldDB" id="A0A318XIP6"/>
<dbReference type="Gene3D" id="1.10.260.40">
    <property type="entry name" value="lambda repressor-like DNA-binding domains"/>
    <property type="match status" value="1"/>
</dbReference>
<dbReference type="InterPro" id="IPR028082">
    <property type="entry name" value="Peripla_BP_I"/>
</dbReference>
<evidence type="ECO:0000259" key="5">
    <source>
        <dbReference type="PROSITE" id="PS50932"/>
    </source>
</evidence>
<dbReference type="InterPro" id="IPR010982">
    <property type="entry name" value="Lambda_DNA-bd_dom_sf"/>
</dbReference>
<dbReference type="GO" id="GO:0003700">
    <property type="term" value="F:DNA-binding transcription factor activity"/>
    <property type="evidence" value="ECO:0007669"/>
    <property type="project" value="TreeGrafter"/>
</dbReference>
<dbReference type="Gene3D" id="3.40.50.2300">
    <property type="match status" value="2"/>
</dbReference>
<dbReference type="RefSeq" id="WP_110463071.1">
    <property type="nucleotide sequence ID" value="NZ_QKMR01000022.1"/>
</dbReference>
<sequence length="338" mass="38152">MKVTMMNVAQKANVSITTVARVVRGNGYVSESVRKSVQEVIDQLGYIAQKNLYSRKNFKEGVIGLVVPHSSSNMFFQLLSRNVNEAARNKGFQVLTLNSGEDLSEIPYLVDSLIKRNVDGIIFSSFIQDDVPADIKEYMDNLEKPVVMIERPAEYFGVDKVLVNNTEGTFNGTSYLIGKGHTEIAYIGKKQVFNVEKERYSGYLMAMEKNRLEAYAREHTFFVEEYISDYGYQIAQKIFEEKEYPSALMVAADILAVGVLQYMYEKGIRIPEDVSIVGHDDTISEYLSPALTSIRLPIEDMAAEAVEMLIGKKNSTYHNARCISISPRIIERNSVKNL</sequence>
<name>A0A318XIP6_9FIRM</name>
<dbReference type="SUPFAM" id="SSF47413">
    <property type="entry name" value="lambda repressor-like DNA-binding domains"/>
    <property type="match status" value="1"/>
</dbReference>
<evidence type="ECO:0000256" key="4">
    <source>
        <dbReference type="ARBA" id="ARBA00023163"/>
    </source>
</evidence>
<keyword evidence="1" id="KW-0678">Repressor</keyword>
<evidence type="ECO:0000313" key="7">
    <source>
        <dbReference type="Proteomes" id="UP000248132"/>
    </source>
</evidence>
<dbReference type="GO" id="GO:0000976">
    <property type="term" value="F:transcription cis-regulatory region binding"/>
    <property type="evidence" value="ECO:0007669"/>
    <property type="project" value="TreeGrafter"/>
</dbReference>
<gene>
    <name evidence="6" type="ORF">LY28_03097</name>
</gene>
<dbReference type="InterPro" id="IPR000843">
    <property type="entry name" value="HTH_LacI"/>
</dbReference>
<dbReference type="SUPFAM" id="SSF53822">
    <property type="entry name" value="Periplasmic binding protein-like I"/>
    <property type="match status" value="1"/>
</dbReference>
<dbReference type="EMBL" id="QKMR01000022">
    <property type="protein sequence ID" value="PYG85801.1"/>
    <property type="molecule type" value="Genomic_DNA"/>
</dbReference>
<keyword evidence="2" id="KW-0805">Transcription regulation</keyword>
<dbReference type="CDD" id="cd01392">
    <property type="entry name" value="HTH_LacI"/>
    <property type="match status" value="1"/>
</dbReference>
<dbReference type="SMART" id="SM00354">
    <property type="entry name" value="HTH_LACI"/>
    <property type="match status" value="1"/>
</dbReference>
<keyword evidence="7" id="KW-1185">Reference proteome</keyword>
<dbReference type="OrthoDB" id="9784962at2"/>
<dbReference type="PANTHER" id="PTHR30146">
    <property type="entry name" value="LACI-RELATED TRANSCRIPTIONAL REPRESSOR"/>
    <property type="match status" value="1"/>
</dbReference>
<protein>
    <submittedName>
        <fullName evidence="6">LacI family transcriptional regulator</fullName>
    </submittedName>
</protein>
<comment type="caution">
    <text evidence="6">The sequence shown here is derived from an EMBL/GenBank/DDBJ whole genome shotgun (WGS) entry which is preliminary data.</text>
</comment>
<dbReference type="PANTHER" id="PTHR30146:SF148">
    <property type="entry name" value="HTH-TYPE TRANSCRIPTIONAL REPRESSOR PURR-RELATED"/>
    <property type="match status" value="1"/>
</dbReference>
<organism evidence="6 7">
    <name type="scientific">Ruminiclostridium sufflavum DSM 19573</name>
    <dbReference type="NCBI Taxonomy" id="1121337"/>
    <lineage>
        <taxon>Bacteria</taxon>
        <taxon>Bacillati</taxon>
        <taxon>Bacillota</taxon>
        <taxon>Clostridia</taxon>
        <taxon>Eubacteriales</taxon>
        <taxon>Oscillospiraceae</taxon>
        <taxon>Ruminiclostridium</taxon>
    </lineage>
</organism>
<dbReference type="InterPro" id="IPR046335">
    <property type="entry name" value="LacI/GalR-like_sensor"/>
</dbReference>
<dbReference type="Proteomes" id="UP000248132">
    <property type="component" value="Unassembled WGS sequence"/>
</dbReference>
<dbReference type="PROSITE" id="PS50932">
    <property type="entry name" value="HTH_LACI_2"/>
    <property type="match status" value="1"/>
</dbReference>
<evidence type="ECO:0000256" key="3">
    <source>
        <dbReference type="ARBA" id="ARBA00023125"/>
    </source>
</evidence>
<reference evidence="6 7" key="1">
    <citation type="submission" date="2018-06" db="EMBL/GenBank/DDBJ databases">
        <title>Genomic Encyclopedia of Type Strains, Phase I: the one thousand microbial genomes (KMG-I) project.</title>
        <authorList>
            <person name="Kyrpides N."/>
        </authorList>
    </citation>
    <scope>NUCLEOTIDE SEQUENCE [LARGE SCALE GENOMIC DNA]</scope>
    <source>
        <strain evidence="6 7">DSM 19573</strain>
    </source>
</reference>
<dbReference type="Pfam" id="PF00356">
    <property type="entry name" value="LacI"/>
    <property type="match status" value="1"/>
</dbReference>
<dbReference type="Pfam" id="PF13377">
    <property type="entry name" value="Peripla_BP_3"/>
    <property type="match status" value="1"/>
</dbReference>
<keyword evidence="3" id="KW-0238">DNA-binding</keyword>